<name>A0ABX7TDQ9_9GAMM</name>
<dbReference type="RefSeq" id="WP_179990198.1">
    <property type="nucleotide sequence ID" value="NZ_CP071766.1"/>
</dbReference>
<dbReference type="GeneID" id="64222484"/>
<sequence>MKKVFISGSIAIKTLPDCVLQSLDKMMQNNLEILVGDASGIDEQIQKYFSKHKYQYVTVYSIYNQPRNLNSSDFKVKIIDVEVESSREREKQKEKDKAMTNDSEYSLVIWDGKSKGSYSNILRSLEQNKPVKVYLDEINNFIEKNKITVPEIEYIYRKNNGYAAQEVVEYLLESNINQFKNTRELNKYLIENKIIAKEESIYVPLMDEKFFIVEKYQGKVSGLKFTNEFMQWFELELKKLPNFEQDDMFG</sequence>
<dbReference type="EMBL" id="CP071770">
    <property type="protein sequence ID" value="QTD61343.1"/>
    <property type="molecule type" value="Genomic_DNA"/>
</dbReference>
<gene>
    <name evidence="1" type="ORF">J4G45_11135</name>
</gene>
<dbReference type="Proteomes" id="UP000663954">
    <property type="component" value="Chromosome"/>
</dbReference>
<organism evidence="1 2">
    <name type="scientific">Acinetobacter towneri</name>
    <dbReference type="NCBI Taxonomy" id="202956"/>
    <lineage>
        <taxon>Bacteria</taxon>
        <taxon>Pseudomonadati</taxon>
        <taxon>Pseudomonadota</taxon>
        <taxon>Gammaproteobacteria</taxon>
        <taxon>Moraxellales</taxon>
        <taxon>Moraxellaceae</taxon>
        <taxon>Acinetobacter</taxon>
    </lineage>
</organism>
<proteinExistence type="predicted"/>
<reference evidence="1 2" key="1">
    <citation type="journal article" date="2020" name="Front. Cell. Infect. Microbiol.">
        <title>Characterization of Three Porcine Acinetobacter towneri Strains Co-Harboring tet(X3) and bla OXA-58.</title>
        <authorList>
            <person name="Ma J."/>
            <person name="Wang J."/>
            <person name="Feng J."/>
            <person name="Liu Y."/>
            <person name="Yang B."/>
            <person name="Li R."/>
            <person name="Bai L."/>
            <person name="He T."/>
            <person name="Wang X."/>
            <person name="Yang Z."/>
        </authorList>
    </citation>
    <scope>NUCLEOTIDE SEQUENCE [LARGE SCALE GENOMIC DNA]</scope>
    <source>
        <strain evidence="1 2">GX5</strain>
    </source>
</reference>
<evidence type="ECO:0000313" key="1">
    <source>
        <dbReference type="EMBL" id="QTD61343.1"/>
    </source>
</evidence>
<protein>
    <submittedName>
        <fullName evidence="1">Uncharacterized protein</fullName>
    </submittedName>
</protein>
<evidence type="ECO:0000313" key="2">
    <source>
        <dbReference type="Proteomes" id="UP000663954"/>
    </source>
</evidence>
<keyword evidence="2" id="KW-1185">Reference proteome</keyword>
<accession>A0ABX7TDQ9</accession>